<name>A0ABQ5KB77_9EUKA</name>
<dbReference type="Gene3D" id="3.30.565.10">
    <property type="entry name" value="Histidine kinase-like ATPase, C-terminal domain"/>
    <property type="match status" value="1"/>
</dbReference>
<comment type="caution">
    <text evidence="1">The sequence shown here is derived from an EMBL/GenBank/DDBJ whole genome shotgun (WGS) entry which is preliminary data.</text>
</comment>
<dbReference type="EMBL" id="BQXS01000967">
    <property type="protein sequence ID" value="GKT29813.1"/>
    <property type="molecule type" value="Genomic_DNA"/>
</dbReference>
<dbReference type="SUPFAM" id="SSF55874">
    <property type="entry name" value="ATPase domain of HSP90 chaperone/DNA topoisomerase II/histidine kinase"/>
    <property type="match status" value="1"/>
</dbReference>
<evidence type="ECO:0000313" key="1">
    <source>
        <dbReference type="EMBL" id="GKT29813.1"/>
    </source>
</evidence>
<protein>
    <submittedName>
        <fullName evidence="1">PocR ligand-binding domain-containing protein</fullName>
    </submittedName>
</protein>
<keyword evidence="2" id="KW-1185">Reference proteome</keyword>
<dbReference type="InterPro" id="IPR036890">
    <property type="entry name" value="HATPase_C_sf"/>
</dbReference>
<feature type="non-terminal residue" evidence="1">
    <location>
        <position position="1"/>
    </location>
</feature>
<gene>
    <name evidence="1" type="ORF">ADUPG1_001275</name>
</gene>
<evidence type="ECO:0000313" key="2">
    <source>
        <dbReference type="Proteomes" id="UP001057375"/>
    </source>
</evidence>
<sequence length="117" mass="13641">AEKHDISLESMRNYMDEREIPRMLNGINQAGERAALIVRNMLAFSRKSEQNFTPQNLSELLDKTIELASSDYDLKKEYDFKQIEIIREYETNMAPVLCEGNEIQQVFLNILKMAPKL</sequence>
<accession>A0ABQ5KB77</accession>
<reference evidence="1" key="1">
    <citation type="submission" date="2022-03" db="EMBL/GenBank/DDBJ databases">
        <title>Draft genome sequence of Aduncisulcus paluster, a free-living microaerophilic Fornicata.</title>
        <authorList>
            <person name="Yuyama I."/>
            <person name="Kume K."/>
            <person name="Tamura T."/>
            <person name="Inagaki Y."/>
            <person name="Hashimoto T."/>
        </authorList>
    </citation>
    <scope>NUCLEOTIDE SEQUENCE</scope>
    <source>
        <strain evidence="1">NY0171</strain>
    </source>
</reference>
<proteinExistence type="predicted"/>
<dbReference type="Proteomes" id="UP001057375">
    <property type="component" value="Unassembled WGS sequence"/>
</dbReference>
<organism evidence="1 2">
    <name type="scientific">Aduncisulcus paluster</name>
    <dbReference type="NCBI Taxonomy" id="2918883"/>
    <lineage>
        <taxon>Eukaryota</taxon>
        <taxon>Metamonada</taxon>
        <taxon>Carpediemonas-like organisms</taxon>
        <taxon>Aduncisulcus</taxon>
    </lineage>
</organism>